<evidence type="ECO:0000313" key="2">
    <source>
        <dbReference type="Proteomes" id="UP000275385"/>
    </source>
</evidence>
<protein>
    <recommendedName>
        <fullName evidence="3">Knr4/Smi1-like domain-containing protein</fullName>
    </recommendedName>
</protein>
<keyword evidence="2" id="KW-1185">Reference proteome</keyword>
<sequence>MLSTKEEIKAALDAYRSHIAANNRRALETLIPIIANWVPNEDYDMPEEEVPLFRLKGLNRLVECWPVLQFDEYVTTVETALKDSERILEEARATVAFPEELRILFDLGVDGLSGAGLPIWKGMFGCDFWIGPGEPVQDVASRVQGLDAKLANWGVELPSIQGCLIEPADVELGEWVVAGGWGIGDGRDAQYCCAVFCRRVDETDSKFAWRYVISDEYCARLFDTIPQLLDFYQDYQLGDMSHLVEEDANEECLFDML</sequence>
<evidence type="ECO:0008006" key="3">
    <source>
        <dbReference type="Google" id="ProtNLM"/>
    </source>
</evidence>
<dbReference type="EMBL" id="QVQW01000014">
    <property type="protein sequence ID" value="RKU46445.1"/>
    <property type="molecule type" value="Genomic_DNA"/>
</dbReference>
<accession>A0A420YEV2</accession>
<organism evidence="1 2">
    <name type="scientific">Coniochaeta pulveracea</name>
    <dbReference type="NCBI Taxonomy" id="177199"/>
    <lineage>
        <taxon>Eukaryota</taxon>
        <taxon>Fungi</taxon>
        <taxon>Dikarya</taxon>
        <taxon>Ascomycota</taxon>
        <taxon>Pezizomycotina</taxon>
        <taxon>Sordariomycetes</taxon>
        <taxon>Sordariomycetidae</taxon>
        <taxon>Coniochaetales</taxon>
        <taxon>Coniochaetaceae</taxon>
        <taxon>Coniochaeta</taxon>
    </lineage>
</organism>
<comment type="caution">
    <text evidence="1">The sequence shown here is derived from an EMBL/GenBank/DDBJ whole genome shotgun (WGS) entry which is preliminary data.</text>
</comment>
<name>A0A420YEV2_9PEZI</name>
<reference evidence="1 2" key="1">
    <citation type="submission" date="2018-08" db="EMBL/GenBank/DDBJ databases">
        <title>Draft genome of the lignicolous fungus Coniochaeta pulveracea.</title>
        <authorList>
            <person name="Borstlap C.J."/>
            <person name="De Witt R.N."/>
            <person name="Botha A."/>
            <person name="Volschenk H."/>
        </authorList>
    </citation>
    <scope>NUCLEOTIDE SEQUENCE [LARGE SCALE GENOMIC DNA]</scope>
    <source>
        <strain evidence="1 2">CAB683</strain>
    </source>
</reference>
<evidence type="ECO:0000313" key="1">
    <source>
        <dbReference type="EMBL" id="RKU46445.1"/>
    </source>
</evidence>
<gene>
    <name evidence="1" type="ORF">DL546_006909</name>
</gene>
<proteinExistence type="predicted"/>
<dbReference type="AlphaFoldDB" id="A0A420YEV2"/>
<dbReference type="OrthoDB" id="5140754at2759"/>
<dbReference type="Proteomes" id="UP000275385">
    <property type="component" value="Unassembled WGS sequence"/>
</dbReference>